<evidence type="ECO:0000313" key="3">
    <source>
        <dbReference type="Proteomes" id="UP001180020"/>
    </source>
</evidence>
<keyword evidence="3" id="KW-1185">Reference proteome</keyword>
<dbReference type="Proteomes" id="UP001180020">
    <property type="component" value="Unassembled WGS sequence"/>
</dbReference>
<name>A0AAV9E428_ACOCL</name>
<dbReference type="InterPro" id="IPR023346">
    <property type="entry name" value="Lysozyme-like_dom_sf"/>
</dbReference>
<reference evidence="2" key="2">
    <citation type="submission" date="2023-06" db="EMBL/GenBank/DDBJ databases">
        <authorList>
            <person name="Ma L."/>
            <person name="Liu K.-W."/>
            <person name="Li Z."/>
            <person name="Hsiao Y.-Y."/>
            <person name="Qi Y."/>
            <person name="Fu T."/>
            <person name="Tang G."/>
            <person name="Zhang D."/>
            <person name="Sun W.-H."/>
            <person name="Liu D.-K."/>
            <person name="Li Y."/>
            <person name="Chen G.-Z."/>
            <person name="Liu X.-D."/>
            <person name="Liao X.-Y."/>
            <person name="Jiang Y.-T."/>
            <person name="Yu X."/>
            <person name="Hao Y."/>
            <person name="Huang J."/>
            <person name="Zhao X.-W."/>
            <person name="Ke S."/>
            <person name="Chen Y.-Y."/>
            <person name="Wu W.-L."/>
            <person name="Hsu J.-L."/>
            <person name="Lin Y.-F."/>
            <person name="Huang M.-D."/>
            <person name="Li C.-Y."/>
            <person name="Huang L."/>
            <person name="Wang Z.-W."/>
            <person name="Zhao X."/>
            <person name="Zhong W.-Y."/>
            <person name="Peng D.-H."/>
            <person name="Ahmad S."/>
            <person name="Lan S."/>
            <person name="Zhang J.-S."/>
            <person name="Tsai W.-C."/>
            <person name="Van De Peer Y."/>
            <person name="Liu Z.-J."/>
        </authorList>
    </citation>
    <scope>NUCLEOTIDE SEQUENCE</scope>
    <source>
        <strain evidence="2">CP</strain>
        <tissue evidence="2">Leaves</tissue>
    </source>
</reference>
<dbReference type="Pfam" id="PF01464">
    <property type="entry name" value="SLT"/>
    <property type="match status" value="1"/>
</dbReference>
<protein>
    <recommendedName>
        <fullName evidence="1">Transglycosylase SLT domain-containing protein</fullName>
    </recommendedName>
</protein>
<dbReference type="Gene3D" id="1.10.530.10">
    <property type="match status" value="1"/>
</dbReference>
<evidence type="ECO:0000313" key="2">
    <source>
        <dbReference type="EMBL" id="KAK1307764.1"/>
    </source>
</evidence>
<dbReference type="CDD" id="cd00254">
    <property type="entry name" value="LT-like"/>
    <property type="match status" value="1"/>
</dbReference>
<evidence type="ECO:0000259" key="1">
    <source>
        <dbReference type="Pfam" id="PF01464"/>
    </source>
</evidence>
<dbReference type="PANTHER" id="PTHR37179">
    <property type="entry name" value="TRANSGLYCOSYLASE"/>
    <property type="match status" value="1"/>
</dbReference>
<dbReference type="AlphaFoldDB" id="A0AAV9E428"/>
<accession>A0AAV9E428</accession>
<organism evidence="2 3">
    <name type="scientific">Acorus calamus</name>
    <name type="common">Sweet flag</name>
    <dbReference type="NCBI Taxonomy" id="4465"/>
    <lineage>
        <taxon>Eukaryota</taxon>
        <taxon>Viridiplantae</taxon>
        <taxon>Streptophyta</taxon>
        <taxon>Embryophyta</taxon>
        <taxon>Tracheophyta</taxon>
        <taxon>Spermatophyta</taxon>
        <taxon>Magnoliopsida</taxon>
        <taxon>Liliopsida</taxon>
        <taxon>Acoraceae</taxon>
        <taxon>Acorus</taxon>
    </lineage>
</organism>
<dbReference type="PANTHER" id="PTHR37179:SF1">
    <property type="entry name" value="TRANSGLYCOSYLASE"/>
    <property type="match status" value="1"/>
</dbReference>
<comment type="caution">
    <text evidence="2">The sequence shown here is derived from an EMBL/GenBank/DDBJ whole genome shotgun (WGS) entry which is preliminary data.</text>
</comment>
<sequence length="244" mass="28906">MEAMWMDPEVFKEWTDVGETKGNKAHLSRDQPYLTQIEMKAVAQIVVNRHWRLQLDTDMICALAEIESDRQLLVERYNKKIKESTVGIMQVLQTTAGMLFRDVVYRSYQIEGNPDLLYRPFVNIYYGAAYLKYLYGYDGKERTAEFVVQAYLGGPENVNLLETGPLWRKFRETINYYEDPRRIFVGVQYMLCRLKNYGTRELHHILELLSIYAAYNFAKSFMTSIWDLASYSRWSWKFRGIDFL</sequence>
<dbReference type="EMBL" id="JAUJYO010000009">
    <property type="protein sequence ID" value="KAK1307764.1"/>
    <property type="molecule type" value="Genomic_DNA"/>
</dbReference>
<dbReference type="InterPro" id="IPR008258">
    <property type="entry name" value="Transglycosylase_SLT_dom_1"/>
</dbReference>
<proteinExistence type="predicted"/>
<gene>
    <name evidence="2" type="ORF">QJS10_CPA09g00856</name>
</gene>
<reference evidence="2" key="1">
    <citation type="journal article" date="2023" name="Nat. Commun.">
        <title>Diploid and tetraploid genomes of Acorus and the evolution of monocots.</title>
        <authorList>
            <person name="Ma L."/>
            <person name="Liu K.W."/>
            <person name="Li Z."/>
            <person name="Hsiao Y.Y."/>
            <person name="Qi Y."/>
            <person name="Fu T."/>
            <person name="Tang G.D."/>
            <person name="Zhang D."/>
            <person name="Sun W.H."/>
            <person name="Liu D.K."/>
            <person name="Li Y."/>
            <person name="Chen G.Z."/>
            <person name="Liu X.D."/>
            <person name="Liao X.Y."/>
            <person name="Jiang Y.T."/>
            <person name="Yu X."/>
            <person name="Hao Y."/>
            <person name="Huang J."/>
            <person name="Zhao X.W."/>
            <person name="Ke S."/>
            <person name="Chen Y.Y."/>
            <person name="Wu W.L."/>
            <person name="Hsu J.L."/>
            <person name="Lin Y.F."/>
            <person name="Huang M.D."/>
            <person name="Li C.Y."/>
            <person name="Huang L."/>
            <person name="Wang Z.W."/>
            <person name="Zhao X."/>
            <person name="Zhong W.Y."/>
            <person name="Peng D.H."/>
            <person name="Ahmad S."/>
            <person name="Lan S."/>
            <person name="Zhang J.S."/>
            <person name="Tsai W.C."/>
            <person name="Van de Peer Y."/>
            <person name="Liu Z.J."/>
        </authorList>
    </citation>
    <scope>NUCLEOTIDE SEQUENCE</scope>
    <source>
        <strain evidence="2">CP</strain>
    </source>
</reference>
<feature type="domain" description="Transglycosylase SLT" evidence="1">
    <location>
        <begin position="51"/>
        <end position="159"/>
    </location>
</feature>
<dbReference type="SUPFAM" id="SSF53955">
    <property type="entry name" value="Lysozyme-like"/>
    <property type="match status" value="1"/>
</dbReference>